<keyword evidence="3" id="KW-1185">Reference proteome</keyword>
<organism evidence="2 3">
    <name type="scientific">Penicillium patulum</name>
    <name type="common">Penicillium griseofulvum</name>
    <dbReference type="NCBI Taxonomy" id="5078"/>
    <lineage>
        <taxon>Eukaryota</taxon>
        <taxon>Fungi</taxon>
        <taxon>Dikarya</taxon>
        <taxon>Ascomycota</taxon>
        <taxon>Pezizomycotina</taxon>
        <taxon>Eurotiomycetes</taxon>
        <taxon>Eurotiomycetidae</taxon>
        <taxon>Eurotiales</taxon>
        <taxon>Aspergillaceae</taxon>
        <taxon>Penicillium</taxon>
    </lineage>
</organism>
<feature type="region of interest" description="Disordered" evidence="1">
    <location>
        <begin position="17"/>
        <end position="49"/>
    </location>
</feature>
<protein>
    <submittedName>
        <fullName evidence="2">Uncharacterized protein</fullName>
    </submittedName>
</protein>
<evidence type="ECO:0000256" key="1">
    <source>
        <dbReference type="SAM" id="MobiDB-lite"/>
    </source>
</evidence>
<gene>
    <name evidence="2" type="ORF">PGRI_050210</name>
</gene>
<dbReference type="RefSeq" id="XP_040644701.1">
    <property type="nucleotide sequence ID" value="XM_040792734.1"/>
</dbReference>
<name>A0A135LB15_PENPA</name>
<dbReference type="Proteomes" id="UP000070168">
    <property type="component" value="Unassembled WGS sequence"/>
</dbReference>
<dbReference type="EMBL" id="LHQR01000069">
    <property type="protein sequence ID" value="KXG46165.1"/>
    <property type="molecule type" value="Genomic_DNA"/>
</dbReference>
<dbReference type="GeneID" id="63708034"/>
<feature type="compositionally biased region" description="Low complexity" evidence="1">
    <location>
        <begin position="17"/>
        <end position="36"/>
    </location>
</feature>
<dbReference type="OrthoDB" id="4369352at2759"/>
<reference evidence="2 3" key="1">
    <citation type="journal article" date="2016" name="BMC Genomics">
        <title>Genome sequencing and secondary metabolism of the postharvest pathogen Penicillium griseofulvum.</title>
        <authorList>
            <person name="Banani H."/>
            <person name="Marcet-Houben M."/>
            <person name="Ballester A.R."/>
            <person name="Abbruscato P."/>
            <person name="Gonzalez-Candelas L."/>
            <person name="Gabaldon T."/>
            <person name="Spadaro D."/>
        </authorList>
    </citation>
    <scope>NUCLEOTIDE SEQUENCE [LARGE SCALE GENOMIC DNA]</scope>
    <source>
        <strain evidence="2 3">PG3</strain>
    </source>
</reference>
<accession>A0A135LB15</accession>
<comment type="caution">
    <text evidence="2">The sequence shown here is derived from an EMBL/GenBank/DDBJ whole genome shotgun (WGS) entry which is preliminary data.</text>
</comment>
<evidence type="ECO:0000313" key="3">
    <source>
        <dbReference type="Proteomes" id="UP000070168"/>
    </source>
</evidence>
<proteinExistence type="predicted"/>
<evidence type="ECO:0000313" key="2">
    <source>
        <dbReference type="EMBL" id="KXG46165.1"/>
    </source>
</evidence>
<dbReference type="AlphaFoldDB" id="A0A135LB15"/>
<sequence>MFEDTVTEIINDNTPASASNSAFTSAPTTASTNAASKQPTAKKVDGTKRKKLQQVWDQKNAIVLSYVASSLNATMLVYIRRGNTTAQVYEELRGLCEAKTFFTVGNKVNKWATWKYEPGIKPEGFVTKWRHLFTEMQEALPIKQRVSPRYGIYMLEIPMFL</sequence>